<proteinExistence type="inferred from homology"/>
<dbReference type="PIRSF" id="PIRSF036483">
    <property type="entry name" value="PFK_XF0274"/>
    <property type="match status" value="1"/>
</dbReference>
<dbReference type="Pfam" id="PF00365">
    <property type="entry name" value="PFK"/>
    <property type="match status" value="1"/>
</dbReference>
<sequence>MFNIIYAQSGGMTPVINNSAASLIRTAQKHSDRINKIYAAKNGIIGLIENRIVDITKLSEKELSLIENTSGGIFGTCRYKLKEDDYETYEKIYNTLKKYDIKCIFYNGGNDSADTSNKLCKIKEYFDYDLICIGIPKTIDNDLPFTDVCPGFPSSAKYIAISMLESSTDLKSMCLTSTKVTIIEIMGRHAGWLTAASSVWKKKESDSPHICLLPEIEFNENKFLELVKYFKEKYGYCTIAVSEGIKDGSGDFVANSKNVDSFGHKQLGGVGIQLSNLITTTLQYKCHCMVPDYLQRSCTHIATPIDIELAKAVGRNAVEYALDGKNNVMPMIVRKNSTPFEYEIVDVELSKIANVEKKLPDNYIKENGYEITKECRDYLKPYVFDANFSLYQDEDGKPIYFELD</sequence>
<evidence type="ECO:0000313" key="7">
    <source>
        <dbReference type="EMBL" id="SVA02115.1"/>
    </source>
</evidence>
<dbReference type="InterPro" id="IPR035966">
    <property type="entry name" value="PKF_sf"/>
</dbReference>
<dbReference type="EMBL" id="UINC01002971">
    <property type="protein sequence ID" value="SVA02115.1"/>
    <property type="molecule type" value="Genomic_DNA"/>
</dbReference>
<dbReference type="InterPro" id="IPR011404">
    <property type="entry name" value="PPi-PFK"/>
</dbReference>
<dbReference type="PANTHER" id="PTHR45770">
    <property type="entry name" value="ATP-DEPENDENT 6-PHOSPHOFRUCTOKINASE 1"/>
    <property type="match status" value="1"/>
</dbReference>
<name>A0A381SDG5_9ZZZZ</name>
<evidence type="ECO:0000259" key="6">
    <source>
        <dbReference type="Pfam" id="PF00365"/>
    </source>
</evidence>
<reference evidence="7" key="1">
    <citation type="submission" date="2018-05" db="EMBL/GenBank/DDBJ databases">
        <authorList>
            <person name="Lanie J.A."/>
            <person name="Ng W.-L."/>
            <person name="Kazmierczak K.M."/>
            <person name="Andrzejewski T.M."/>
            <person name="Davidsen T.M."/>
            <person name="Wayne K.J."/>
            <person name="Tettelin H."/>
            <person name="Glass J.I."/>
            <person name="Rusch D."/>
            <person name="Podicherti R."/>
            <person name="Tsui H.-C.T."/>
            <person name="Winkler M.E."/>
        </authorList>
    </citation>
    <scope>NUCLEOTIDE SEQUENCE</scope>
</reference>
<dbReference type="HAMAP" id="MF_01978">
    <property type="entry name" value="Phosphofructokinase_II_B2"/>
    <property type="match status" value="1"/>
</dbReference>
<dbReference type="NCBIfam" id="NF010675">
    <property type="entry name" value="PRK14072.1"/>
    <property type="match status" value="1"/>
</dbReference>
<gene>
    <name evidence="7" type="ORF">METZ01_LOCUS54969</name>
</gene>
<protein>
    <recommendedName>
        <fullName evidence="6">Phosphofructokinase domain-containing protein</fullName>
    </recommendedName>
</protein>
<evidence type="ECO:0000256" key="4">
    <source>
        <dbReference type="ARBA" id="ARBA00022777"/>
    </source>
</evidence>
<dbReference type="GO" id="GO:0047334">
    <property type="term" value="F:diphosphate-fructose-6-phosphate 1-phosphotransferase activity"/>
    <property type="evidence" value="ECO:0007669"/>
    <property type="project" value="InterPro"/>
</dbReference>
<dbReference type="InterPro" id="IPR000023">
    <property type="entry name" value="Phosphofructokinase_dom"/>
</dbReference>
<dbReference type="UniPathway" id="UPA00109">
    <property type="reaction ID" value="UER00182"/>
</dbReference>
<dbReference type="GO" id="GO:0006002">
    <property type="term" value="P:fructose 6-phosphate metabolic process"/>
    <property type="evidence" value="ECO:0007669"/>
    <property type="project" value="InterPro"/>
</dbReference>
<dbReference type="Gene3D" id="3.40.50.450">
    <property type="match status" value="1"/>
</dbReference>
<dbReference type="GO" id="GO:0046872">
    <property type="term" value="F:metal ion binding"/>
    <property type="evidence" value="ECO:0007669"/>
    <property type="project" value="UniProtKB-KW"/>
</dbReference>
<evidence type="ECO:0000256" key="3">
    <source>
        <dbReference type="ARBA" id="ARBA00022723"/>
    </source>
</evidence>
<dbReference type="GO" id="GO:0003872">
    <property type="term" value="F:6-phosphofructokinase activity"/>
    <property type="evidence" value="ECO:0007669"/>
    <property type="project" value="InterPro"/>
</dbReference>
<keyword evidence="5" id="KW-0460">Magnesium</keyword>
<keyword evidence="3" id="KW-0479">Metal-binding</keyword>
<keyword evidence="2" id="KW-0808">Transferase</keyword>
<organism evidence="7">
    <name type="scientific">marine metagenome</name>
    <dbReference type="NCBI Taxonomy" id="408172"/>
    <lineage>
        <taxon>unclassified sequences</taxon>
        <taxon>metagenomes</taxon>
        <taxon>ecological metagenomes</taxon>
    </lineage>
</organism>
<evidence type="ECO:0000256" key="1">
    <source>
        <dbReference type="ARBA" id="ARBA00001946"/>
    </source>
</evidence>
<feature type="domain" description="Phosphofructokinase" evidence="6">
    <location>
        <begin position="3"/>
        <end position="320"/>
    </location>
</feature>
<dbReference type="InterPro" id="IPR050929">
    <property type="entry name" value="PFKA"/>
</dbReference>
<evidence type="ECO:0000256" key="2">
    <source>
        <dbReference type="ARBA" id="ARBA00022679"/>
    </source>
</evidence>
<keyword evidence="4" id="KW-0418">Kinase</keyword>
<dbReference type="PRINTS" id="PR00476">
    <property type="entry name" value="PHFRCTKINASE"/>
</dbReference>
<evidence type="ECO:0000256" key="5">
    <source>
        <dbReference type="ARBA" id="ARBA00022842"/>
    </source>
</evidence>
<dbReference type="Gene3D" id="3.40.50.460">
    <property type="entry name" value="Phosphofructokinase domain"/>
    <property type="match status" value="1"/>
</dbReference>
<accession>A0A381SDG5</accession>
<comment type="cofactor">
    <cofactor evidence="1">
        <name>Mg(2+)</name>
        <dbReference type="ChEBI" id="CHEBI:18420"/>
    </cofactor>
</comment>
<dbReference type="SUPFAM" id="SSF53784">
    <property type="entry name" value="Phosphofructokinase"/>
    <property type="match status" value="1"/>
</dbReference>
<dbReference type="InterPro" id="IPR022953">
    <property type="entry name" value="ATP_PFK"/>
</dbReference>
<dbReference type="AlphaFoldDB" id="A0A381SDG5"/>